<evidence type="ECO:0000313" key="2">
    <source>
        <dbReference type="EMBL" id="MDT0446236.1"/>
    </source>
</evidence>
<dbReference type="Pfam" id="PF21761">
    <property type="entry name" value="RedAm-like_C"/>
    <property type="match status" value="1"/>
</dbReference>
<reference evidence="3" key="1">
    <citation type="submission" date="2023-07" db="EMBL/GenBank/DDBJ databases">
        <title>30 novel species of actinomycetes from the DSMZ collection.</title>
        <authorList>
            <person name="Nouioui I."/>
        </authorList>
    </citation>
    <scope>NUCLEOTIDE SEQUENCE [LARGE SCALE GENOMIC DNA]</scope>
    <source>
        <strain evidence="3">DSM 41886</strain>
    </source>
</reference>
<dbReference type="Gene3D" id="3.40.50.720">
    <property type="entry name" value="NAD(P)-binding Rossmann-like Domain"/>
    <property type="match status" value="1"/>
</dbReference>
<organism evidence="2 3">
    <name type="scientific">Streptomyces johnsoniae</name>
    <dbReference type="NCBI Taxonomy" id="3075532"/>
    <lineage>
        <taxon>Bacteria</taxon>
        <taxon>Bacillati</taxon>
        <taxon>Actinomycetota</taxon>
        <taxon>Actinomycetes</taxon>
        <taxon>Kitasatosporales</taxon>
        <taxon>Streptomycetaceae</taxon>
        <taxon>Streptomyces</taxon>
    </lineage>
</organism>
<dbReference type="SUPFAM" id="SSF51735">
    <property type="entry name" value="NAD(P)-binding Rossmann-fold domains"/>
    <property type="match status" value="1"/>
</dbReference>
<dbReference type="InterPro" id="IPR036291">
    <property type="entry name" value="NAD(P)-bd_dom_sf"/>
</dbReference>
<dbReference type="InterPro" id="IPR013328">
    <property type="entry name" value="6PGD_dom2"/>
</dbReference>
<accession>A0ABU2SC43</accession>
<sequence>MPTPEDGVALNSPDHSPGSTIAITGSGPRGAALAGALAEPHRPVTAWHPDRHDDGVLASASFVLLCAEDPAEAHRALRRLATSPLPASCPLVNLTSGTGEQAREASAVAAERGNPYLHGALMAHPEHVGRPDTVLVYSGSGEAFRQHEERLRRLGGATYLGPDAATASLYDVALLNLAWATLLGFLQTAALLGTAGVRARTVSPLLTHWLATTVSEVITDYAGQVDDGVYPGDEEWLDLDAPLMDHLVAATEAGGLDPALPLLIRTLTRRGTDAGHGRDSFASLIEVIKD</sequence>
<keyword evidence="3" id="KW-1185">Reference proteome</keyword>
<evidence type="ECO:0000313" key="3">
    <source>
        <dbReference type="Proteomes" id="UP001183615"/>
    </source>
</evidence>
<proteinExistence type="predicted"/>
<dbReference type="Gene3D" id="1.10.1040.10">
    <property type="entry name" value="N-(1-d-carboxylethyl)-l-norvaline Dehydrogenase, domain 2"/>
    <property type="match status" value="1"/>
</dbReference>
<comment type="caution">
    <text evidence="2">The sequence shown here is derived from an EMBL/GenBank/DDBJ whole genome shotgun (WGS) entry which is preliminary data.</text>
</comment>
<dbReference type="Proteomes" id="UP001183615">
    <property type="component" value="Unassembled WGS sequence"/>
</dbReference>
<name>A0ABU2SC43_9ACTN</name>
<feature type="domain" description="NADPH-dependent reductive aminase-like C-terminal" evidence="1">
    <location>
        <begin position="163"/>
        <end position="289"/>
    </location>
</feature>
<dbReference type="InterPro" id="IPR048666">
    <property type="entry name" value="RedAm-like_C"/>
</dbReference>
<gene>
    <name evidence="2" type="ORF">RM779_27115</name>
</gene>
<protein>
    <submittedName>
        <fullName evidence="2">NAD(P)-dependent oxidoreductase</fullName>
    </submittedName>
</protein>
<evidence type="ECO:0000259" key="1">
    <source>
        <dbReference type="Pfam" id="PF21761"/>
    </source>
</evidence>
<dbReference type="EMBL" id="JAVREV010000018">
    <property type="protein sequence ID" value="MDT0446236.1"/>
    <property type="molecule type" value="Genomic_DNA"/>
</dbReference>